<protein>
    <recommendedName>
        <fullName evidence="3">Reverse transcriptase domain-containing protein</fullName>
    </recommendedName>
</protein>
<proteinExistence type="predicted"/>
<comment type="caution">
    <text evidence="1">The sequence shown here is derived from an EMBL/GenBank/DDBJ whole genome shotgun (WGS) entry which is preliminary data.</text>
</comment>
<dbReference type="EMBL" id="JAJSOF020000027">
    <property type="protein sequence ID" value="KAJ4433451.1"/>
    <property type="molecule type" value="Genomic_DNA"/>
</dbReference>
<sequence length="226" mass="26256">MEFVEYVDTKYINSRPARGRRRAVLPKFPPEITWELGGVIVGGRRIKCIRFADDMTLLAEEETIIRDGAKCQLRAIWDENKCKQKEDHDNRKKNKEDRIRNEAVLERVGEERMMLKKKKELVGSLAEKKLSMKNALEGMVNGRRVLFKLCYGSLYAVMWLVVEPREFNLLTLPQRRITYVLEKLPSKYGVHSEEYLPIRTKRAKKAQPLVFTEERAEAGGGNRDAT</sequence>
<evidence type="ECO:0000313" key="2">
    <source>
        <dbReference type="Proteomes" id="UP001148838"/>
    </source>
</evidence>
<organism evidence="1 2">
    <name type="scientific">Periplaneta americana</name>
    <name type="common">American cockroach</name>
    <name type="synonym">Blatta americana</name>
    <dbReference type="NCBI Taxonomy" id="6978"/>
    <lineage>
        <taxon>Eukaryota</taxon>
        <taxon>Metazoa</taxon>
        <taxon>Ecdysozoa</taxon>
        <taxon>Arthropoda</taxon>
        <taxon>Hexapoda</taxon>
        <taxon>Insecta</taxon>
        <taxon>Pterygota</taxon>
        <taxon>Neoptera</taxon>
        <taxon>Polyneoptera</taxon>
        <taxon>Dictyoptera</taxon>
        <taxon>Blattodea</taxon>
        <taxon>Blattoidea</taxon>
        <taxon>Blattidae</taxon>
        <taxon>Blattinae</taxon>
        <taxon>Periplaneta</taxon>
    </lineage>
</organism>
<accession>A0ABQ8SH33</accession>
<reference evidence="1 2" key="1">
    <citation type="journal article" date="2022" name="Allergy">
        <title>Genome assembly and annotation of Periplaneta americana reveal a comprehensive cockroach allergen profile.</title>
        <authorList>
            <person name="Wang L."/>
            <person name="Xiong Q."/>
            <person name="Saelim N."/>
            <person name="Wang L."/>
            <person name="Nong W."/>
            <person name="Wan A.T."/>
            <person name="Shi M."/>
            <person name="Liu X."/>
            <person name="Cao Q."/>
            <person name="Hui J.H.L."/>
            <person name="Sookrung N."/>
            <person name="Leung T.F."/>
            <person name="Tungtrongchitr A."/>
            <person name="Tsui S.K.W."/>
        </authorList>
    </citation>
    <scope>NUCLEOTIDE SEQUENCE [LARGE SCALE GENOMIC DNA]</scope>
    <source>
        <strain evidence="1">PWHHKU_190912</strain>
    </source>
</reference>
<name>A0ABQ8SH33_PERAM</name>
<dbReference type="Proteomes" id="UP001148838">
    <property type="component" value="Unassembled WGS sequence"/>
</dbReference>
<evidence type="ECO:0008006" key="3">
    <source>
        <dbReference type="Google" id="ProtNLM"/>
    </source>
</evidence>
<gene>
    <name evidence="1" type="ORF">ANN_15754</name>
</gene>
<keyword evidence="2" id="KW-1185">Reference proteome</keyword>
<evidence type="ECO:0000313" key="1">
    <source>
        <dbReference type="EMBL" id="KAJ4433451.1"/>
    </source>
</evidence>